<dbReference type="Proteomes" id="UP000183050">
    <property type="component" value="Plasmid unnamed3"/>
</dbReference>
<proteinExistence type="predicted"/>
<geneLocation type="plasmid" evidence="3">
    <name>unnamed3 sequence</name>
</geneLocation>
<sequence length="353" mass="39562">MRLLPVAPRPFDDELLTSWQCRVACRYSSTPPKIEFWLGRPPIPMRASFKARDFQPDKDMTWRWARASRLKEPDLQRLALCDLQRSEDCYVTNPLDRGVCPVCLDADAEKGGDHYCRRNWAHVEAAVCEEHGVALQSTCQRCFRGGLFQFRAMPDGARLVCAWCASVISERRGRQPRQDRLFESMSAIGRAIDGKGFQLDNVAAASHFLWAPQPHGLPYITCLGISFPYGRLPPSSTAKAPLSTLPLAWRAASVEAVAELAGLVARREIGTVPPFAHEAFRNFRGGEREDAPKHIVATAQDESAELKLRTDDDYRRLALDLLKSQAWKEMPSNTGRKKNRAIGRLMSRALSGG</sequence>
<evidence type="ECO:0000313" key="3">
    <source>
        <dbReference type="Proteomes" id="UP000183050"/>
    </source>
</evidence>
<dbReference type="Pfam" id="PF06527">
    <property type="entry name" value="TniQ"/>
    <property type="match status" value="1"/>
</dbReference>
<evidence type="ECO:0000259" key="1">
    <source>
        <dbReference type="Pfam" id="PF06527"/>
    </source>
</evidence>
<name>A0A1L3ZLY0_RHILE</name>
<reference evidence="2 3" key="1">
    <citation type="submission" date="2016-11" db="EMBL/GenBank/DDBJ databases">
        <title>Rhizobium leguminosarum bv. viciae strain Vaf12 isolated from Vavilovia formosa root nodules from Russia, Dagestan.</title>
        <authorList>
            <person name="Kimeklis A."/>
        </authorList>
    </citation>
    <scope>NUCLEOTIDE SEQUENCE [LARGE SCALE GENOMIC DNA]</scope>
    <source>
        <strain evidence="2 3">Vaf-108</strain>
        <plasmid evidence="3">Plasmid unnamed3 sequence</plasmid>
    </source>
</reference>
<gene>
    <name evidence="2" type="ORF">BMW22_34455</name>
</gene>
<keyword evidence="2" id="KW-0614">Plasmid</keyword>
<dbReference type="EMBL" id="CP018231">
    <property type="protein sequence ID" value="API56611.1"/>
    <property type="molecule type" value="Genomic_DNA"/>
</dbReference>
<dbReference type="AlphaFoldDB" id="A0A1L3ZLY0"/>
<organism evidence="2 3">
    <name type="scientific">Rhizobium leguminosarum</name>
    <dbReference type="NCBI Taxonomy" id="384"/>
    <lineage>
        <taxon>Bacteria</taxon>
        <taxon>Pseudomonadati</taxon>
        <taxon>Pseudomonadota</taxon>
        <taxon>Alphaproteobacteria</taxon>
        <taxon>Hyphomicrobiales</taxon>
        <taxon>Rhizobiaceae</taxon>
        <taxon>Rhizobium/Agrobacterium group</taxon>
        <taxon>Rhizobium</taxon>
    </lineage>
</organism>
<dbReference type="InterPro" id="IPR009492">
    <property type="entry name" value="TniQ"/>
</dbReference>
<dbReference type="RefSeq" id="WP_167379000.1">
    <property type="nucleotide sequence ID" value="NZ_CP018231.1"/>
</dbReference>
<accession>A0A1L3ZLY0</accession>
<evidence type="ECO:0000313" key="2">
    <source>
        <dbReference type="EMBL" id="API56611.1"/>
    </source>
</evidence>
<feature type="domain" description="TniQ" evidence="1">
    <location>
        <begin position="5"/>
        <end position="135"/>
    </location>
</feature>
<protein>
    <recommendedName>
        <fullName evidence="1">TniQ domain-containing protein</fullName>
    </recommendedName>
</protein>